<gene>
    <name evidence="1" type="ORF">D3874_05785</name>
</gene>
<organism evidence="1 2">
    <name type="scientific">Oleomonas cavernae</name>
    <dbReference type="NCBI Taxonomy" id="2320859"/>
    <lineage>
        <taxon>Bacteria</taxon>
        <taxon>Pseudomonadati</taxon>
        <taxon>Pseudomonadota</taxon>
        <taxon>Alphaproteobacteria</taxon>
        <taxon>Acetobacterales</taxon>
        <taxon>Acetobacteraceae</taxon>
        <taxon>Oleomonas</taxon>
    </lineage>
</organism>
<keyword evidence="2" id="KW-1185">Reference proteome</keyword>
<comment type="caution">
    <text evidence="1">The sequence shown here is derived from an EMBL/GenBank/DDBJ whole genome shotgun (WGS) entry which is preliminary data.</text>
</comment>
<dbReference type="RefSeq" id="WP_119777236.1">
    <property type="nucleotide sequence ID" value="NZ_QYUK01000011.1"/>
</dbReference>
<dbReference type="PANTHER" id="PTHR35175">
    <property type="entry name" value="DUF1289 DOMAIN-CONTAINING PROTEIN"/>
    <property type="match status" value="1"/>
</dbReference>
<dbReference type="OrthoDB" id="9811423at2"/>
<dbReference type="Proteomes" id="UP000284605">
    <property type="component" value="Unassembled WGS sequence"/>
</dbReference>
<dbReference type="InterPro" id="IPR010710">
    <property type="entry name" value="DUF1289"/>
</dbReference>
<dbReference type="EMBL" id="QYUK01000011">
    <property type="protein sequence ID" value="RJF86591.1"/>
    <property type="molecule type" value="Genomic_DNA"/>
</dbReference>
<name>A0A418W980_9PROT</name>
<dbReference type="Pfam" id="PF06945">
    <property type="entry name" value="DUF1289"/>
    <property type="match status" value="1"/>
</dbReference>
<dbReference type="PANTHER" id="PTHR35175:SF2">
    <property type="entry name" value="DUF1289 DOMAIN-CONTAINING PROTEIN"/>
    <property type="match status" value="1"/>
</dbReference>
<evidence type="ECO:0000313" key="2">
    <source>
        <dbReference type="Proteomes" id="UP000284605"/>
    </source>
</evidence>
<sequence length="69" mass="7619">MARTAFSDPDDPPSPCIKVCKLDPVTRLCTGCLRSTDEIGAWLFMSPDEKRDVIAQLAGRRAGRRGRRG</sequence>
<dbReference type="AlphaFoldDB" id="A0A418W980"/>
<accession>A0A418W980</accession>
<protein>
    <submittedName>
        <fullName evidence="1">DUF1289 domain-containing protein</fullName>
    </submittedName>
</protein>
<evidence type="ECO:0000313" key="1">
    <source>
        <dbReference type="EMBL" id="RJF86591.1"/>
    </source>
</evidence>
<proteinExistence type="predicted"/>
<reference evidence="1 2" key="1">
    <citation type="submission" date="2018-09" db="EMBL/GenBank/DDBJ databases">
        <authorList>
            <person name="Zhu H."/>
        </authorList>
    </citation>
    <scope>NUCLEOTIDE SEQUENCE [LARGE SCALE GENOMIC DNA]</scope>
    <source>
        <strain evidence="1 2">K1W22B-8</strain>
    </source>
</reference>